<gene>
    <name evidence="4" type="ORF">EMPS_07397</name>
</gene>
<reference evidence="4" key="1">
    <citation type="submission" date="2021-11" db="EMBL/GenBank/DDBJ databases">
        <authorList>
            <person name="Herlambang A."/>
            <person name="Guo Y."/>
            <person name="Takashima Y."/>
            <person name="Nishizawa T."/>
        </authorList>
    </citation>
    <scope>NUCLEOTIDE SEQUENCE</scope>
    <source>
        <strain evidence="4">E1425</strain>
    </source>
</reference>
<keyword evidence="5" id="KW-1185">Reference proteome</keyword>
<dbReference type="Pfam" id="PF07855">
    <property type="entry name" value="ATG101"/>
    <property type="match status" value="1"/>
</dbReference>
<dbReference type="PANTHER" id="PTHR13292:SF0">
    <property type="entry name" value="AUTOPHAGY-RELATED PROTEIN 101"/>
    <property type="match status" value="1"/>
</dbReference>
<dbReference type="EMBL" id="BQFW01000010">
    <property type="protein sequence ID" value="GJJ75039.1"/>
    <property type="molecule type" value="Genomic_DNA"/>
</dbReference>
<reference evidence="4" key="2">
    <citation type="journal article" date="2022" name="Microbiol. Resour. Announc.">
        <title>Whole-Genome Sequence of Entomortierella parvispora E1425, a Mucoromycotan Fungus Associated with Burkholderiaceae-Related Endosymbiotic Bacteria.</title>
        <authorList>
            <person name="Herlambang A."/>
            <person name="Guo Y."/>
            <person name="Takashima Y."/>
            <person name="Narisawa K."/>
            <person name="Ohta H."/>
            <person name="Nishizawa T."/>
        </authorList>
    </citation>
    <scope>NUCLEOTIDE SEQUENCE</scope>
    <source>
        <strain evidence="4">E1425</strain>
    </source>
</reference>
<dbReference type="GO" id="GO:0000045">
    <property type="term" value="P:autophagosome assembly"/>
    <property type="evidence" value="ECO:0007669"/>
    <property type="project" value="TreeGrafter"/>
</dbReference>
<dbReference type="GO" id="GO:0000407">
    <property type="term" value="C:phagophore assembly site"/>
    <property type="evidence" value="ECO:0007669"/>
    <property type="project" value="TreeGrafter"/>
</dbReference>
<dbReference type="Proteomes" id="UP000827284">
    <property type="component" value="Unassembled WGS sequence"/>
</dbReference>
<dbReference type="OrthoDB" id="10259639at2759"/>
<name>A0A9P3LYB8_9FUNG</name>
<keyword evidence="3" id="KW-0072">Autophagy</keyword>
<accession>A0A9P3LYB8</accession>
<evidence type="ECO:0000256" key="3">
    <source>
        <dbReference type="ARBA" id="ARBA00023006"/>
    </source>
</evidence>
<proteinExistence type="inferred from homology"/>
<evidence type="ECO:0000256" key="2">
    <source>
        <dbReference type="ARBA" id="ARBA00018874"/>
    </source>
</evidence>
<evidence type="ECO:0000313" key="5">
    <source>
        <dbReference type="Proteomes" id="UP000827284"/>
    </source>
</evidence>
<dbReference type="PANTHER" id="PTHR13292">
    <property type="entry name" value="AUTOPHAGY-RELATED PROTEIN 101"/>
    <property type="match status" value="1"/>
</dbReference>
<protein>
    <recommendedName>
        <fullName evidence="2">Autophagy-related protein 101</fullName>
    </recommendedName>
</protein>
<dbReference type="GO" id="GO:1990316">
    <property type="term" value="C:Atg1/ULK1 kinase complex"/>
    <property type="evidence" value="ECO:0007669"/>
    <property type="project" value="TreeGrafter"/>
</dbReference>
<comment type="similarity">
    <text evidence="1">Belongs to the ATG101 family.</text>
</comment>
<dbReference type="InterPro" id="IPR012445">
    <property type="entry name" value="ATG101"/>
</dbReference>
<comment type="caution">
    <text evidence="4">The sequence shown here is derived from an EMBL/GenBank/DDBJ whole genome shotgun (WGS) entry which is preliminary data.</text>
</comment>
<dbReference type="GO" id="GO:0019901">
    <property type="term" value="F:protein kinase binding"/>
    <property type="evidence" value="ECO:0007669"/>
    <property type="project" value="TreeGrafter"/>
</dbReference>
<evidence type="ECO:0000256" key="1">
    <source>
        <dbReference type="ARBA" id="ARBA00007130"/>
    </source>
</evidence>
<evidence type="ECO:0000313" key="4">
    <source>
        <dbReference type="EMBL" id="GJJ75039.1"/>
    </source>
</evidence>
<sequence length="200" mass="22820">MSQYQPPVTFPVELTVERAYLKDALRAILHTILFHRYFANVKPKDLEVLDLTIPIIDDAEVERLVEEKIATFVKVVDANPQSKGQIGVMFYEKKTKRAWFSSTSSEVCWEQWAITIDVVTNINEKDRQRSIKNMEKALSARFLSILRTVNERKDHIPPITTSEGNPFPYQIVIPTAADTWGSMFKRMLDTSASLSSSPAN</sequence>
<dbReference type="AlphaFoldDB" id="A0A9P3LYB8"/>
<organism evidence="4 5">
    <name type="scientific">Entomortierella parvispora</name>
    <dbReference type="NCBI Taxonomy" id="205924"/>
    <lineage>
        <taxon>Eukaryota</taxon>
        <taxon>Fungi</taxon>
        <taxon>Fungi incertae sedis</taxon>
        <taxon>Mucoromycota</taxon>
        <taxon>Mortierellomycotina</taxon>
        <taxon>Mortierellomycetes</taxon>
        <taxon>Mortierellales</taxon>
        <taxon>Mortierellaceae</taxon>
        <taxon>Entomortierella</taxon>
    </lineage>
</organism>